<dbReference type="Proteomes" id="UP000822476">
    <property type="component" value="Unassembled WGS sequence"/>
</dbReference>
<comment type="caution">
    <text evidence="3">The sequence shown here is derived from an EMBL/GenBank/DDBJ whole genome shotgun (WGS) entry which is preliminary data.</text>
</comment>
<evidence type="ECO:0000256" key="1">
    <source>
        <dbReference type="SAM" id="MobiDB-lite"/>
    </source>
</evidence>
<feature type="domain" description="CFAP47-like immunoglobulin-like" evidence="2">
    <location>
        <begin position="935"/>
        <end position="998"/>
    </location>
</feature>
<proteinExistence type="predicted"/>
<dbReference type="GO" id="GO:0005929">
    <property type="term" value="C:cilium"/>
    <property type="evidence" value="ECO:0007669"/>
    <property type="project" value="TreeGrafter"/>
</dbReference>
<feature type="compositionally biased region" description="Basic and acidic residues" evidence="1">
    <location>
        <begin position="1130"/>
        <end position="1143"/>
    </location>
</feature>
<name>A0A8S9YCZ3_9TREM</name>
<sequence length="1170" mass="130129">MADTLLALPKIPSDKLSSGKNKIHRSKRTFKRLVFTVTVDSSYITVPSTVELSNEMIESTGISCFPVNVTINLRRAGLFPAKLIVQRSEDIRVYCLECVGVPDTLQITLNFSAPLNQSITQPVPIVNKSSYDWDLEAYFTGAAAWFSGPSKIHAPAGCTTNYTVTFLARRETDIKAGLELVNTTDGSKHIFILNGTGLKPLSSGQIKLKCKVGGCKLELDSDSNEKRSTQKHLIQLHPFTVKVPNPTSKKQIYRLETDFPPNTLTWLPQQHVNENRFEVLPGRTEECKLYFRVSKRGQLSGIIAFIADDANKIVNKTKDLQVSNREQDETSKQAKTVPSNQLFQSVTSKAKLDAQQTNQMDSTYRVWYEVFMVVEPGPSLRNIEVTCACLSSKLLEIPFSLPEDCFQSLNQLELEVAISGSSLSGATTHLVRRADNPEESTYRLEYRPSVVGEKKGSVTFHHPMCGEFWIGLTLKATEPEEVKVPLIECELGKSKVVSIILNNPTDETYRLKPQLINCDVYTLHMSVSVEELDKPSAQRLGGSSVLKNVCSSRSLLRSRQSHVDQLPGFHQAQGGSDGQWIRTRTTPCTVLILGAHTTLRLGLNFTPCNLGTKEHEGVIQFFSEKLGVWRFVVCGRGLPPQPRETVCTYVPIGSATTLIIPITNPLKHPVIMDIYLTAASVSGLLKRLEETRRVIVDSSQGSLDPLLTNTHRVSRSPSNLTVIKPEEEPFQLLLKRERNIRLDSKTSFDIPLSFAPVEMRETEAICCVVMRRADGRLPEPGNKDTIEEDEPLEIRWLIPIKGTPEATSEMHCLPILDGRRNDAANGLVPPLISGIARSTVRYQIDINLSSTIPLTKRPGSINSSMLPEDRPSTIQIHPIASDSSRPMSDRSVAKASPTVLVGNSATWIKFESGDISWKLEPVISSDKRELEEFCDLERLLASSVNIHLKNASKPKPDGVMEIQLGVIFSPPRPFKCSAELTIRSELGAVWRFALTVEAKNPPVDDVIFMPIKKLGTAVRARVVLTSQSAEPEPFIAQLYPAKETEFEIEPKMGVLPAVCPSGGHERTSDQLKHLPACIHITFTPTSYGKPKRARLIVQTAKTEWHYQLIGDVPTYVVPQKEADMSTIRASESRSRKTSNRPDKRNYILHNQKTLGRKNLSRANMDCPVLT</sequence>
<evidence type="ECO:0000313" key="3">
    <source>
        <dbReference type="EMBL" id="KAF7232968.1"/>
    </source>
</evidence>
<dbReference type="InterPro" id="IPR058952">
    <property type="entry name" value="Ig_CFAP47"/>
</dbReference>
<dbReference type="GO" id="GO:0060271">
    <property type="term" value="P:cilium assembly"/>
    <property type="evidence" value="ECO:0007669"/>
    <property type="project" value="TreeGrafter"/>
</dbReference>
<dbReference type="AlphaFoldDB" id="A0A8S9YCZ3"/>
<gene>
    <name evidence="3" type="ORF">EG68_07132</name>
</gene>
<accession>A0A8S9YCZ3</accession>
<evidence type="ECO:0000259" key="2">
    <source>
        <dbReference type="Pfam" id="PF26579"/>
    </source>
</evidence>
<dbReference type="OrthoDB" id="10060824at2759"/>
<reference evidence="3" key="1">
    <citation type="submission" date="2019-07" db="EMBL/GenBank/DDBJ databases">
        <title>Annotation for the trematode Paragonimus miyazaki's.</title>
        <authorList>
            <person name="Choi Y.-J."/>
        </authorList>
    </citation>
    <scope>NUCLEOTIDE SEQUENCE</scope>
    <source>
        <strain evidence="3">Japan</strain>
    </source>
</reference>
<feature type="region of interest" description="Disordered" evidence="1">
    <location>
        <begin position="1123"/>
        <end position="1143"/>
    </location>
</feature>
<dbReference type="EMBL" id="JTDE01021409">
    <property type="protein sequence ID" value="KAF7232968.1"/>
    <property type="molecule type" value="Genomic_DNA"/>
</dbReference>
<protein>
    <recommendedName>
        <fullName evidence="2">CFAP47-like immunoglobulin-like domain-containing protein</fullName>
    </recommendedName>
</protein>
<organism evidence="3 4">
    <name type="scientific">Paragonimus skrjabini miyazakii</name>
    <dbReference type="NCBI Taxonomy" id="59628"/>
    <lineage>
        <taxon>Eukaryota</taxon>
        <taxon>Metazoa</taxon>
        <taxon>Spiralia</taxon>
        <taxon>Lophotrochozoa</taxon>
        <taxon>Platyhelminthes</taxon>
        <taxon>Trematoda</taxon>
        <taxon>Digenea</taxon>
        <taxon>Plagiorchiida</taxon>
        <taxon>Troglotremata</taxon>
        <taxon>Troglotrematidae</taxon>
        <taxon>Paragonimus</taxon>
    </lineage>
</organism>
<dbReference type="Pfam" id="PF26579">
    <property type="entry name" value="Ig_CFAP47"/>
    <property type="match status" value="1"/>
</dbReference>
<evidence type="ECO:0000313" key="4">
    <source>
        <dbReference type="Proteomes" id="UP000822476"/>
    </source>
</evidence>
<dbReference type="PANTHER" id="PTHR45912">
    <property type="entry name" value="CILIA- AND FLAGELLA-ASSOCIATED PROTEIN 47"/>
    <property type="match status" value="1"/>
</dbReference>
<dbReference type="PANTHER" id="PTHR45912:SF3">
    <property type="entry name" value="CILIA- AND FLAGELLA-ASSOCIATED PROTEIN 47"/>
    <property type="match status" value="1"/>
</dbReference>
<keyword evidence="4" id="KW-1185">Reference proteome</keyword>